<comment type="caution">
    <text evidence="2">The sequence shown here is derived from an EMBL/GenBank/DDBJ whole genome shotgun (WGS) entry which is preliminary data.</text>
</comment>
<feature type="region of interest" description="Disordered" evidence="1">
    <location>
        <begin position="165"/>
        <end position="191"/>
    </location>
</feature>
<accession>A0AAN9L579</accession>
<evidence type="ECO:0000313" key="2">
    <source>
        <dbReference type="EMBL" id="KAK7328901.1"/>
    </source>
</evidence>
<proteinExistence type="predicted"/>
<gene>
    <name evidence="2" type="ORF">VNO77_23036</name>
</gene>
<sequence>MEKCTWRKSLIEPRTSVQKDFLRVLGKARKKKEGRSPLKGPLENPEGAFWLFSFVGDLGIRETGRFLRKLLWKPGKEVLLTYAVGDRLLSLAASSPTQTHRHSSPLVQFVTLIAVRSLAGVAPNHRKRIIAQHSLVCLLLQRAKTPRQNREVPAPSMRNWIRAEERKPHVQDVPSGNFRSRSSEARRPGPVPISSFAAKTLVLAAPLLVMTKGSRNSDEALDNPIHIREQP</sequence>
<reference evidence="2 3" key="1">
    <citation type="submission" date="2024-01" db="EMBL/GenBank/DDBJ databases">
        <title>The genomes of 5 underutilized Papilionoideae crops provide insights into root nodulation and disease resistanc.</title>
        <authorList>
            <person name="Jiang F."/>
        </authorList>
    </citation>
    <scope>NUCLEOTIDE SEQUENCE [LARGE SCALE GENOMIC DNA]</scope>
    <source>
        <strain evidence="2">LVBAO_FW01</strain>
        <tissue evidence="2">Leaves</tissue>
    </source>
</reference>
<dbReference type="Proteomes" id="UP001367508">
    <property type="component" value="Unassembled WGS sequence"/>
</dbReference>
<keyword evidence="3" id="KW-1185">Reference proteome</keyword>
<dbReference type="EMBL" id="JAYMYQ010000005">
    <property type="protein sequence ID" value="KAK7328901.1"/>
    <property type="molecule type" value="Genomic_DNA"/>
</dbReference>
<evidence type="ECO:0000256" key="1">
    <source>
        <dbReference type="SAM" id="MobiDB-lite"/>
    </source>
</evidence>
<name>A0AAN9L579_CANGL</name>
<protein>
    <submittedName>
        <fullName evidence="2">Uncharacterized protein</fullName>
    </submittedName>
</protein>
<organism evidence="2 3">
    <name type="scientific">Canavalia gladiata</name>
    <name type="common">Sword bean</name>
    <name type="synonym">Dolichos gladiatus</name>
    <dbReference type="NCBI Taxonomy" id="3824"/>
    <lineage>
        <taxon>Eukaryota</taxon>
        <taxon>Viridiplantae</taxon>
        <taxon>Streptophyta</taxon>
        <taxon>Embryophyta</taxon>
        <taxon>Tracheophyta</taxon>
        <taxon>Spermatophyta</taxon>
        <taxon>Magnoliopsida</taxon>
        <taxon>eudicotyledons</taxon>
        <taxon>Gunneridae</taxon>
        <taxon>Pentapetalae</taxon>
        <taxon>rosids</taxon>
        <taxon>fabids</taxon>
        <taxon>Fabales</taxon>
        <taxon>Fabaceae</taxon>
        <taxon>Papilionoideae</taxon>
        <taxon>50 kb inversion clade</taxon>
        <taxon>NPAAA clade</taxon>
        <taxon>indigoferoid/millettioid clade</taxon>
        <taxon>Phaseoleae</taxon>
        <taxon>Canavalia</taxon>
    </lineage>
</organism>
<evidence type="ECO:0000313" key="3">
    <source>
        <dbReference type="Proteomes" id="UP001367508"/>
    </source>
</evidence>
<dbReference type="AlphaFoldDB" id="A0AAN9L579"/>